<dbReference type="SUPFAM" id="SSF48452">
    <property type="entry name" value="TPR-like"/>
    <property type="match status" value="1"/>
</dbReference>
<keyword evidence="4" id="KW-1185">Reference proteome</keyword>
<reference evidence="3 4" key="1">
    <citation type="submission" date="2018-11" db="EMBL/GenBank/DDBJ databases">
        <title>Genome sequencing and assembly of Clostridium tagluense strain A121.</title>
        <authorList>
            <person name="Murakami T."/>
            <person name="Segawa T."/>
            <person name="Shcherbakova V.A."/>
            <person name="Mori H."/>
            <person name="Yoshimura Y."/>
        </authorList>
    </citation>
    <scope>NUCLEOTIDE SEQUENCE [LARGE SCALE GENOMIC DNA]</scope>
    <source>
        <strain evidence="3 4">A121</strain>
    </source>
</reference>
<evidence type="ECO:0000313" key="4">
    <source>
        <dbReference type="Proteomes" id="UP000287872"/>
    </source>
</evidence>
<evidence type="ECO:0000256" key="1">
    <source>
        <dbReference type="SAM" id="MobiDB-lite"/>
    </source>
</evidence>
<comment type="caution">
    <text evidence="3">The sequence shown here is derived from an EMBL/GenBank/DDBJ whole genome shotgun (WGS) entry which is preliminary data.</text>
</comment>
<keyword evidence="2" id="KW-0472">Membrane</keyword>
<feature type="compositionally biased region" description="Basic and acidic residues" evidence="1">
    <location>
        <begin position="230"/>
        <end position="254"/>
    </location>
</feature>
<dbReference type="Gene3D" id="1.25.40.10">
    <property type="entry name" value="Tetratricopeptide repeat domain"/>
    <property type="match status" value="2"/>
</dbReference>
<dbReference type="InterPro" id="IPR019734">
    <property type="entry name" value="TPR_rpt"/>
</dbReference>
<dbReference type="Proteomes" id="UP000287872">
    <property type="component" value="Unassembled WGS sequence"/>
</dbReference>
<dbReference type="InterPro" id="IPR011990">
    <property type="entry name" value="TPR-like_helical_dom_sf"/>
</dbReference>
<dbReference type="AlphaFoldDB" id="A0A401UP31"/>
<sequence>MDKSGKIYVKAMNKYNDGYIDKAVALCEKSIALNITNAAALNLKGILYYLKGDLENAKKMWNINYKRNNDKVSKKYLKDSIRDKENLQLYINALDLMKRFDISGALEALKQCENSHFNFINVNNLVSLCYIKQGEYDKALPYILDVLKTDKKNTAAIMNKKTLIEYGNLKRETNYKKIFIVTASVVSIILVLFVGKTYGYKLKNTLIIGIKKIEGKIQSDKKTTTGNELKPIENKVKENKPKESKPKENKPKEKLEFPQKKFSEAINTNNMEQIIEYVNQWKNAELEMNDKLLIVKAEEIIKSDGIVYFYEKGVKFMEDKNFIQAEKYFLYALPYSEGNYLKEHIIYMLALSYKSSSEFENAVIYYELSLKQFPEGSYAEEILYDLIFINKDIDVVKAKGYAEKLIKQFPDSQYNNDMVQNMLK</sequence>
<evidence type="ECO:0000313" key="3">
    <source>
        <dbReference type="EMBL" id="GCD11286.1"/>
    </source>
</evidence>
<evidence type="ECO:0000256" key="2">
    <source>
        <dbReference type="SAM" id="Phobius"/>
    </source>
</evidence>
<dbReference type="RefSeq" id="WP_125002960.1">
    <property type="nucleotide sequence ID" value="NZ_BHYK01000016.1"/>
</dbReference>
<keyword evidence="2" id="KW-1133">Transmembrane helix</keyword>
<dbReference type="OrthoDB" id="1938848at2"/>
<dbReference type="Pfam" id="PF13181">
    <property type="entry name" value="TPR_8"/>
    <property type="match status" value="2"/>
</dbReference>
<feature type="region of interest" description="Disordered" evidence="1">
    <location>
        <begin position="223"/>
        <end position="254"/>
    </location>
</feature>
<protein>
    <recommendedName>
        <fullName evidence="5">Tetratricopeptide repeat protein</fullName>
    </recommendedName>
</protein>
<evidence type="ECO:0008006" key="5">
    <source>
        <dbReference type="Google" id="ProtNLM"/>
    </source>
</evidence>
<feature type="transmembrane region" description="Helical" evidence="2">
    <location>
        <begin position="178"/>
        <end position="195"/>
    </location>
</feature>
<keyword evidence="2" id="KW-0812">Transmembrane</keyword>
<proteinExistence type="predicted"/>
<gene>
    <name evidence="3" type="ORF">Ctaglu_29090</name>
</gene>
<dbReference type="EMBL" id="BHYK01000016">
    <property type="protein sequence ID" value="GCD11286.1"/>
    <property type="molecule type" value="Genomic_DNA"/>
</dbReference>
<dbReference type="SMART" id="SM00028">
    <property type="entry name" value="TPR"/>
    <property type="match status" value="4"/>
</dbReference>
<organism evidence="3 4">
    <name type="scientific">Clostridium tagluense</name>
    <dbReference type="NCBI Taxonomy" id="360422"/>
    <lineage>
        <taxon>Bacteria</taxon>
        <taxon>Bacillati</taxon>
        <taxon>Bacillota</taxon>
        <taxon>Clostridia</taxon>
        <taxon>Eubacteriales</taxon>
        <taxon>Clostridiaceae</taxon>
        <taxon>Clostridium</taxon>
    </lineage>
</organism>
<accession>A0A401UP31</accession>
<name>A0A401UP31_9CLOT</name>